<protein>
    <recommendedName>
        <fullName evidence="3">C3H1-type domain-containing protein</fullName>
    </recommendedName>
</protein>
<feature type="zinc finger region" description="C3H1-type" evidence="1">
    <location>
        <begin position="181"/>
        <end position="208"/>
    </location>
</feature>
<reference evidence="4" key="1">
    <citation type="journal article" date="2020" name="Stud. Mycol.">
        <title>101 Dothideomycetes genomes: a test case for predicting lifestyles and emergence of pathogens.</title>
        <authorList>
            <person name="Haridas S."/>
            <person name="Albert R."/>
            <person name="Binder M."/>
            <person name="Bloem J."/>
            <person name="Labutti K."/>
            <person name="Salamov A."/>
            <person name="Andreopoulos B."/>
            <person name="Baker S."/>
            <person name="Barry K."/>
            <person name="Bills G."/>
            <person name="Bluhm B."/>
            <person name="Cannon C."/>
            <person name="Castanera R."/>
            <person name="Culley D."/>
            <person name="Daum C."/>
            <person name="Ezra D."/>
            <person name="Gonzalez J."/>
            <person name="Henrissat B."/>
            <person name="Kuo A."/>
            <person name="Liang C."/>
            <person name="Lipzen A."/>
            <person name="Lutzoni F."/>
            <person name="Magnuson J."/>
            <person name="Mondo S."/>
            <person name="Nolan M."/>
            <person name="Ohm R."/>
            <person name="Pangilinan J."/>
            <person name="Park H.-J."/>
            <person name="Ramirez L."/>
            <person name="Alfaro M."/>
            <person name="Sun H."/>
            <person name="Tritt A."/>
            <person name="Yoshinaga Y."/>
            <person name="Zwiers L.-H."/>
            <person name="Turgeon B."/>
            <person name="Goodwin S."/>
            <person name="Spatafora J."/>
            <person name="Crous P."/>
            <person name="Grigoriev I."/>
        </authorList>
    </citation>
    <scope>NUCLEOTIDE SEQUENCE</scope>
    <source>
        <strain evidence="4">CBS 101060</strain>
    </source>
</reference>
<dbReference type="Pfam" id="PF25542">
    <property type="entry name" value="zf-CCCH_12"/>
    <property type="match status" value="1"/>
</dbReference>
<feature type="non-terminal residue" evidence="4">
    <location>
        <position position="1"/>
    </location>
</feature>
<dbReference type="GO" id="GO:0008270">
    <property type="term" value="F:zinc ion binding"/>
    <property type="evidence" value="ECO:0007669"/>
    <property type="project" value="UniProtKB-KW"/>
</dbReference>
<keyword evidence="1" id="KW-0863">Zinc-finger</keyword>
<evidence type="ECO:0000313" key="5">
    <source>
        <dbReference type="Proteomes" id="UP000799429"/>
    </source>
</evidence>
<feature type="domain" description="C3H1-type" evidence="3">
    <location>
        <begin position="181"/>
        <end position="208"/>
    </location>
</feature>
<evidence type="ECO:0000256" key="2">
    <source>
        <dbReference type="SAM" id="MobiDB-lite"/>
    </source>
</evidence>
<sequence>NIIFSGCHDNGYIPNPESYKHDSFTSSRITLLDTTPAEPRFRTLNFITTQFPSVFRYELLPDPPLLYPQAASFVAPVSVPSIQTPAKTVVSPPSTVNSAGSPKLKSASTVPHATKPPDSPQPSSSWATVGKSGISEKIISIAPIKPVARKYLVLNMYDERLDLALQKPDRTAMDSLRARVKKQKVCNDYHVLGKCDNDRYCTYSHAPKLTAGELLSLKQMARFRCCDKWSDCRDIDCYYGHTCPNDDCRYDDICYFRDLHSMD</sequence>
<feature type="compositionally biased region" description="Polar residues" evidence="2">
    <location>
        <begin position="85"/>
        <end position="111"/>
    </location>
</feature>
<name>A0A9P4VNP9_9PEZI</name>
<dbReference type="InterPro" id="IPR000571">
    <property type="entry name" value="Znf_CCCH"/>
</dbReference>
<dbReference type="EMBL" id="MU006115">
    <property type="protein sequence ID" value="KAF2834704.1"/>
    <property type="molecule type" value="Genomic_DNA"/>
</dbReference>
<dbReference type="AlphaFoldDB" id="A0A9P4VNP9"/>
<evidence type="ECO:0000256" key="1">
    <source>
        <dbReference type="PROSITE-ProRule" id="PRU00723"/>
    </source>
</evidence>
<accession>A0A9P4VNP9</accession>
<evidence type="ECO:0000313" key="4">
    <source>
        <dbReference type="EMBL" id="KAF2834704.1"/>
    </source>
</evidence>
<feature type="non-terminal residue" evidence="4">
    <location>
        <position position="263"/>
    </location>
</feature>
<dbReference type="PROSITE" id="PS50103">
    <property type="entry name" value="ZF_C3H1"/>
    <property type="match status" value="1"/>
</dbReference>
<keyword evidence="1" id="KW-0862">Zinc</keyword>
<evidence type="ECO:0000259" key="3">
    <source>
        <dbReference type="PROSITE" id="PS50103"/>
    </source>
</evidence>
<organism evidence="4 5">
    <name type="scientific">Patellaria atrata CBS 101060</name>
    <dbReference type="NCBI Taxonomy" id="1346257"/>
    <lineage>
        <taxon>Eukaryota</taxon>
        <taxon>Fungi</taxon>
        <taxon>Dikarya</taxon>
        <taxon>Ascomycota</taxon>
        <taxon>Pezizomycotina</taxon>
        <taxon>Dothideomycetes</taxon>
        <taxon>Dothideomycetes incertae sedis</taxon>
        <taxon>Patellariales</taxon>
        <taxon>Patellariaceae</taxon>
        <taxon>Patellaria</taxon>
    </lineage>
</organism>
<feature type="region of interest" description="Disordered" evidence="2">
    <location>
        <begin position="85"/>
        <end position="128"/>
    </location>
</feature>
<gene>
    <name evidence="4" type="ORF">M501DRAFT_917682</name>
</gene>
<comment type="caution">
    <text evidence="4">The sequence shown here is derived from an EMBL/GenBank/DDBJ whole genome shotgun (WGS) entry which is preliminary data.</text>
</comment>
<keyword evidence="5" id="KW-1185">Reference proteome</keyword>
<dbReference type="PANTHER" id="PTHR37543:SF1">
    <property type="entry name" value="CCCH ZINC FINGER DNA BINDING PROTEIN (AFU_ORTHOLOGUE AFUA_5G12760)"/>
    <property type="match status" value="1"/>
</dbReference>
<proteinExistence type="predicted"/>
<dbReference type="Pfam" id="PF25540">
    <property type="entry name" value="DUF7923"/>
    <property type="match status" value="1"/>
</dbReference>
<keyword evidence="1" id="KW-0479">Metal-binding</keyword>
<dbReference type="InterPro" id="IPR057654">
    <property type="entry name" value="Znf-CCCH_tandem"/>
</dbReference>
<dbReference type="Pfam" id="PF25543">
    <property type="entry name" value="zf-CCCH_tandem"/>
    <property type="match status" value="1"/>
</dbReference>
<dbReference type="OrthoDB" id="2270193at2759"/>
<dbReference type="Proteomes" id="UP000799429">
    <property type="component" value="Unassembled WGS sequence"/>
</dbReference>
<dbReference type="InterPro" id="IPR057683">
    <property type="entry name" value="DUF7923"/>
</dbReference>
<dbReference type="PANTHER" id="PTHR37543">
    <property type="entry name" value="CCCH ZINC FINGER DNA BINDING PROTEIN (AFU_ORTHOLOGUE AFUA_5G12760)"/>
    <property type="match status" value="1"/>
</dbReference>